<evidence type="ECO:0000313" key="2">
    <source>
        <dbReference type="EMBL" id="QIS16664.1"/>
    </source>
</evidence>
<evidence type="ECO:0000313" key="3">
    <source>
        <dbReference type="Proteomes" id="UP000503540"/>
    </source>
</evidence>
<dbReference type="InterPro" id="IPR021414">
    <property type="entry name" value="DUF3054"/>
</dbReference>
<gene>
    <name evidence="2" type="ORF">F5544_44305</name>
</gene>
<dbReference type="KEGG" id="nah:F5544_44305"/>
<dbReference type="AlphaFoldDB" id="A0A6G9YTY0"/>
<reference evidence="2 3" key="1">
    <citation type="journal article" date="2019" name="ACS Chem. Biol.">
        <title>Identification and Mobilization of a Cryptic Antibiotic Biosynthesis Gene Locus from a Human-Pathogenic Nocardia Isolate.</title>
        <authorList>
            <person name="Herisse M."/>
            <person name="Ishida K."/>
            <person name="Porter J.L."/>
            <person name="Howden B."/>
            <person name="Hertweck C."/>
            <person name="Stinear T.P."/>
            <person name="Pidot S.J."/>
        </authorList>
    </citation>
    <scope>NUCLEOTIDE SEQUENCE [LARGE SCALE GENOMIC DNA]</scope>
    <source>
        <strain evidence="2 3">AUSMDU00012717</strain>
    </source>
</reference>
<keyword evidence="1" id="KW-0812">Transmembrane</keyword>
<sequence length="165" mass="17734">MDRLPVPVPQTGCHRRRIREGIRTAPRLLSGGGRLCREAGSPSAATTLSGVKKLVALAVDALLVILFCAIGRRSHDEAVFTGLLRTLWPFATGLAIGWVVVLVNRLPRTALWPTGILIWLCTLIGGMVLRVVSGQTIAFSFVLVAAAVLALFLLGWRAAVKALKF</sequence>
<proteinExistence type="predicted"/>
<dbReference type="EMBL" id="CP046172">
    <property type="protein sequence ID" value="QIS16664.1"/>
    <property type="molecule type" value="Genomic_DNA"/>
</dbReference>
<organism evidence="2 3">
    <name type="scientific">Nocardia arthritidis</name>
    <dbReference type="NCBI Taxonomy" id="228602"/>
    <lineage>
        <taxon>Bacteria</taxon>
        <taxon>Bacillati</taxon>
        <taxon>Actinomycetota</taxon>
        <taxon>Actinomycetes</taxon>
        <taxon>Mycobacteriales</taxon>
        <taxon>Nocardiaceae</taxon>
        <taxon>Nocardia</taxon>
    </lineage>
</organism>
<feature type="transmembrane region" description="Helical" evidence="1">
    <location>
        <begin position="54"/>
        <end position="74"/>
    </location>
</feature>
<protein>
    <submittedName>
        <fullName evidence="2">DUF3054 family protein</fullName>
    </submittedName>
</protein>
<accession>A0A6G9YTY0</accession>
<feature type="transmembrane region" description="Helical" evidence="1">
    <location>
        <begin position="137"/>
        <end position="156"/>
    </location>
</feature>
<keyword evidence="1" id="KW-1133">Transmembrane helix</keyword>
<keyword evidence="1" id="KW-0472">Membrane</keyword>
<dbReference type="Proteomes" id="UP000503540">
    <property type="component" value="Chromosome"/>
</dbReference>
<feature type="transmembrane region" description="Helical" evidence="1">
    <location>
        <begin position="86"/>
        <end position="103"/>
    </location>
</feature>
<evidence type="ECO:0000256" key="1">
    <source>
        <dbReference type="SAM" id="Phobius"/>
    </source>
</evidence>
<keyword evidence="3" id="KW-1185">Reference proteome</keyword>
<name>A0A6G9YTY0_9NOCA</name>
<dbReference type="Pfam" id="PF11255">
    <property type="entry name" value="DUF3054"/>
    <property type="match status" value="1"/>
</dbReference>
<feature type="transmembrane region" description="Helical" evidence="1">
    <location>
        <begin position="110"/>
        <end position="131"/>
    </location>
</feature>